<name>A0ABN1VAM4_9PSEU</name>
<dbReference type="InterPro" id="IPR042099">
    <property type="entry name" value="ANL_N_sf"/>
</dbReference>
<dbReference type="Gene3D" id="3.30.300.30">
    <property type="match status" value="1"/>
</dbReference>
<dbReference type="Proteomes" id="UP001500467">
    <property type="component" value="Unassembled WGS sequence"/>
</dbReference>
<keyword evidence="2" id="KW-0436">Ligase</keyword>
<dbReference type="Pfam" id="PF13193">
    <property type="entry name" value="AMP-binding_C"/>
    <property type="match status" value="1"/>
</dbReference>
<dbReference type="InterPro" id="IPR025110">
    <property type="entry name" value="AMP-bd_C"/>
</dbReference>
<keyword evidence="3" id="KW-0547">Nucleotide-binding</keyword>
<evidence type="ECO:0000259" key="5">
    <source>
        <dbReference type="Pfam" id="PF00501"/>
    </source>
</evidence>
<dbReference type="InterPro" id="IPR051087">
    <property type="entry name" value="Mitochondrial_ACSM"/>
</dbReference>
<dbReference type="Pfam" id="PF00501">
    <property type="entry name" value="AMP-binding"/>
    <property type="match status" value="1"/>
</dbReference>
<dbReference type="PANTHER" id="PTHR43605:SF10">
    <property type="entry name" value="ACYL-COA SYNTHETASE MEDIUM CHAIN FAMILY MEMBER 3"/>
    <property type="match status" value="1"/>
</dbReference>
<evidence type="ECO:0008006" key="9">
    <source>
        <dbReference type="Google" id="ProtNLM"/>
    </source>
</evidence>
<dbReference type="PANTHER" id="PTHR43605">
    <property type="entry name" value="ACYL-COENZYME A SYNTHETASE"/>
    <property type="match status" value="1"/>
</dbReference>
<dbReference type="SUPFAM" id="SSF56801">
    <property type="entry name" value="Acetyl-CoA synthetase-like"/>
    <property type="match status" value="1"/>
</dbReference>
<gene>
    <name evidence="7" type="ORF">GCM10009675_12670</name>
</gene>
<comment type="caution">
    <text evidence="7">The sequence shown here is derived from an EMBL/GenBank/DDBJ whole genome shotgun (WGS) entry which is preliminary data.</text>
</comment>
<keyword evidence="8" id="KW-1185">Reference proteome</keyword>
<feature type="domain" description="AMP-binding enzyme C-terminal" evidence="6">
    <location>
        <begin position="156"/>
        <end position="233"/>
    </location>
</feature>
<sequence>MRLRCASSAGEPLTPEVVAWAVDTLGVEVRDHYGQTELGMVIGNAWRQELRTEVTPGSMGYPLPGWACGVLADEVDEVVPDGTVGRLAVDTHASPFMWFDGYANAPERTAQRFSADGRWYITGDTAYRDSDGRLYFSSRDDDVIIMAGYRIGPFDVESVLVGHEAVLEAAVIGAPDELRGEVLEAYVVLKPGTEPSPELEQQLQQRVKREFAAHAYPRRVHVVGELPKTPSGKIQRFKLRQERAGN</sequence>
<evidence type="ECO:0000256" key="2">
    <source>
        <dbReference type="ARBA" id="ARBA00022598"/>
    </source>
</evidence>
<dbReference type="Gene3D" id="3.40.50.12780">
    <property type="entry name" value="N-terminal domain of ligase-like"/>
    <property type="match status" value="1"/>
</dbReference>
<evidence type="ECO:0000256" key="4">
    <source>
        <dbReference type="ARBA" id="ARBA00022840"/>
    </source>
</evidence>
<feature type="domain" description="AMP-dependent synthetase/ligase" evidence="5">
    <location>
        <begin position="3"/>
        <end position="91"/>
    </location>
</feature>
<accession>A0ABN1VAM4</accession>
<evidence type="ECO:0000256" key="3">
    <source>
        <dbReference type="ARBA" id="ARBA00022741"/>
    </source>
</evidence>
<dbReference type="EMBL" id="BAAALM010000005">
    <property type="protein sequence ID" value="GAA1198533.1"/>
    <property type="molecule type" value="Genomic_DNA"/>
</dbReference>
<comment type="similarity">
    <text evidence="1">Belongs to the ATP-dependent AMP-binding enzyme family.</text>
</comment>
<proteinExistence type="inferred from homology"/>
<evidence type="ECO:0000259" key="6">
    <source>
        <dbReference type="Pfam" id="PF13193"/>
    </source>
</evidence>
<keyword evidence="4" id="KW-0067">ATP-binding</keyword>
<evidence type="ECO:0000313" key="7">
    <source>
        <dbReference type="EMBL" id="GAA1198533.1"/>
    </source>
</evidence>
<dbReference type="InterPro" id="IPR045851">
    <property type="entry name" value="AMP-bd_C_sf"/>
</dbReference>
<dbReference type="InterPro" id="IPR000873">
    <property type="entry name" value="AMP-dep_synth/lig_dom"/>
</dbReference>
<organism evidence="7 8">
    <name type="scientific">Prauserella alba</name>
    <dbReference type="NCBI Taxonomy" id="176898"/>
    <lineage>
        <taxon>Bacteria</taxon>
        <taxon>Bacillati</taxon>
        <taxon>Actinomycetota</taxon>
        <taxon>Actinomycetes</taxon>
        <taxon>Pseudonocardiales</taxon>
        <taxon>Pseudonocardiaceae</taxon>
        <taxon>Prauserella</taxon>
    </lineage>
</organism>
<reference evidence="7 8" key="1">
    <citation type="journal article" date="2019" name="Int. J. Syst. Evol. Microbiol.">
        <title>The Global Catalogue of Microorganisms (GCM) 10K type strain sequencing project: providing services to taxonomists for standard genome sequencing and annotation.</title>
        <authorList>
            <consortium name="The Broad Institute Genomics Platform"/>
            <consortium name="The Broad Institute Genome Sequencing Center for Infectious Disease"/>
            <person name="Wu L."/>
            <person name="Ma J."/>
        </authorList>
    </citation>
    <scope>NUCLEOTIDE SEQUENCE [LARGE SCALE GENOMIC DNA]</scope>
    <source>
        <strain evidence="7 8">JCM 13022</strain>
    </source>
</reference>
<evidence type="ECO:0000256" key="1">
    <source>
        <dbReference type="ARBA" id="ARBA00006432"/>
    </source>
</evidence>
<protein>
    <recommendedName>
        <fullName evidence="9">AMP-binding enzyme C-terminal domain-containing protein</fullName>
    </recommendedName>
</protein>
<evidence type="ECO:0000313" key="8">
    <source>
        <dbReference type="Proteomes" id="UP001500467"/>
    </source>
</evidence>